<dbReference type="Proteomes" id="UP000054301">
    <property type="component" value="Unassembled WGS sequence"/>
</dbReference>
<comment type="caution">
    <text evidence="1">The sequence shown here is derived from an EMBL/GenBank/DDBJ whole genome shotgun (WGS) entry which is preliminary data.</text>
</comment>
<protein>
    <submittedName>
        <fullName evidence="1">Phospholipase D family domain protein</fullName>
    </submittedName>
</protein>
<proteinExistence type="predicted"/>
<dbReference type="RefSeq" id="WP_058787638.1">
    <property type="nucleotide sequence ID" value="NZ_LFRH01000003.1"/>
</dbReference>
<gene>
    <name evidence="1" type="ORF">cpL1_0817</name>
</gene>
<dbReference type="EMBL" id="LFRH01000003">
    <property type="protein sequence ID" value="KTF28781.1"/>
    <property type="molecule type" value="Genomic_DNA"/>
</dbReference>
<name>A0AA40PQB0_9CHLA</name>
<sequence>MSTRSIGGGGEVQDTTHIQVINITGRLKKEEEHLMIEERQHQEVQEIIIGVMDLIKGLEYMDIMDIVVGKQKEAPISSIGIMKILKVEYLV</sequence>
<reference evidence="1 2" key="1">
    <citation type="submission" date="2015-06" db="EMBL/GenBank/DDBJ databases">
        <title>More than comparative genomics: Whole genome sequencing reveals elusive C. pecorum plasmid and re-evaluates genetic differences and phylogenetic relationships between C. pecorum from pig, cattle, sheep and koala hosts.</title>
        <authorList>
            <person name="Jelocnik M."/>
            <person name="Bachmann N.L."/>
            <person name="Kaltenboeck B."/>
            <person name="Waugh C."/>
            <person name="Woolford L."/>
            <person name="Speight N."/>
            <person name="Gillett A."/>
            <person name="Higgins D."/>
            <person name="Flanagan C."/>
            <person name="Myers G."/>
            <person name="Timms P."/>
            <person name="Polkinghorne A."/>
        </authorList>
    </citation>
    <scope>NUCLEOTIDE SEQUENCE [LARGE SCALE GENOMIC DNA]</scope>
    <source>
        <strain evidence="1 2">L1</strain>
    </source>
</reference>
<evidence type="ECO:0000313" key="1">
    <source>
        <dbReference type="EMBL" id="KTF28781.1"/>
    </source>
</evidence>
<accession>A0AA40PQB0</accession>
<evidence type="ECO:0000313" key="2">
    <source>
        <dbReference type="Proteomes" id="UP000054301"/>
    </source>
</evidence>
<organism evidence="1 2">
    <name type="scientific">Chlamydia pecorum</name>
    <dbReference type="NCBI Taxonomy" id="85991"/>
    <lineage>
        <taxon>Bacteria</taxon>
        <taxon>Pseudomonadati</taxon>
        <taxon>Chlamydiota</taxon>
        <taxon>Chlamydiia</taxon>
        <taxon>Chlamydiales</taxon>
        <taxon>Chlamydiaceae</taxon>
        <taxon>Chlamydia/Chlamydophila group</taxon>
        <taxon>Chlamydia</taxon>
    </lineage>
</organism>
<dbReference type="AlphaFoldDB" id="A0AA40PQB0"/>